<sequence>MKRKKAPRLAAAFVVTISAGCGGATQEPAKPDPQTSGPENQDWVPNLGSVQEGFRRNEDGTCTITHAANPPWVEPVDCETQKPLKKPEEPSP</sequence>
<dbReference type="RefSeq" id="WP_136972655.1">
    <property type="nucleotide sequence ID" value="NZ_JARZHI010000014.1"/>
</dbReference>
<dbReference type="Proteomes" id="UP001160301">
    <property type="component" value="Unassembled WGS sequence"/>
</dbReference>
<dbReference type="PROSITE" id="PS51257">
    <property type="entry name" value="PROKAR_LIPOPROTEIN"/>
    <property type="match status" value="1"/>
</dbReference>
<evidence type="ECO:0000313" key="4">
    <source>
        <dbReference type="Proteomes" id="UP001160301"/>
    </source>
</evidence>
<feature type="signal peptide" evidence="2">
    <location>
        <begin position="1"/>
        <end position="23"/>
    </location>
</feature>
<dbReference type="EMBL" id="JARZHI010000014">
    <property type="protein sequence ID" value="MDI1431457.1"/>
    <property type="molecule type" value="Genomic_DNA"/>
</dbReference>
<protein>
    <recommendedName>
        <fullName evidence="5">Secreted protein</fullName>
    </recommendedName>
</protein>
<reference evidence="3 4" key="1">
    <citation type="submission" date="2023-04" db="EMBL/GenBank/DDBJ databases">
        <title>The genome sequence of Polyangium sorediatum DSM14670.</title>
        <authorList>
            <person name="Zhang X."/>
        </authorList>
    </citation>
    <scope>NUCLEOTIDE SEQUENCE [LARGE SCALE GENOMIC DNA]</scope>
    <source>
        <strain evidence="3 4">DSM 14670</strain>
    </source>
</reference>
<evidence type="ECO:0000256" key="2">
    <source>
        <dbReference type="SAM" id="SignalP"/>
    </source>
</evidence>
<comment type="caution">
    <text evidence="3">The sequence shown here is derived from an EMBL/GenBank/DDBJ whole genome shotgun (WGS) entry which is preliminary data.</text>
</comment>
<keyword evidence="4" id="KW-1185">Reference proteome</keyword>
<accession>A0ABT6NSZ0</accession>
<name>A0ABT6NSZ0_9BACT</name>
<evidence type="ECO:0008006" key="5">
    <source>
        <dbReference type="Google" id="ProtNLM"/>
    </source>
</evidence>
<feature type="chain" id="PRO_5045174967" description="Secreted protein" evidence="2">
    <location>
        <begin position="24"/>
        <end position="92"/>
    </location>
</feature>
<feature type="compositionally biased region" description="Basic and acidic residues" evidence="1">
    <location>
        <begin position="79"/>
        <end position="92"/>
    </location>
</feature>
<evidence type="ECO:0000256" key="1">
    <source>
        <dbReference type="SAM" id="MobiDB-lite"/>
    </source>
</evidence>
<organism evidence="3 4">
    <name type="scientific">Polyangium sorediatum</name>
    <dbReference type="NCBI Taxonomy" id="889274"/>
    <lineage>
        <taxon>Bacteria</taxon>
        <taxon>Pseudomonadati</taxon>
        <taxon>Myxococcota</taxon>
        <taxon>Polyangia</taxon>
        <taxon>Polyangiales</taxon>
        <taxon>Polyangiaceae</taxon>
        <taxon>Polyangium</taxon>
    </lineage>
</organism>
<keyword evidence="2" id="KW-0732">Signal</keyword>
<evidence type="ECO:0000313" key="3">
    <source>
        <dbReference type="EMBL" id="MDI1431457.1"/>
    </source>
</evidence>
<feature type="region of interest" description="Disordered" evidence="1">
    <location>
        <begin position="20"/>
        <end position="92"/>
    </location>
</feature>
<gene>
    <name evidence="3" type="ORF">QHF89_18325</name>
</gene>
<proteinExistence type="predicted"/>